<evidence type="ECO:0000313" key="6">
    <source>
        <dbReference type="Proteomes" id="UP000706891"/>
    </source>
</evidence>
<comment type="similarity">
    <text evidence="4">Belongs to the FBPase class 3 family.</text>
</comment>
<keyword evidence="2 4" id="KW-0464">Manganese</keyword>
<dbReference type="EC" id="3.1.3.11" evidence="4"/>
<evidence type="ECO:0000256" key="3">
    <source>
        <dbReference type="ARBA" id="ARBA00023277"/>
    </source>
</evidence>
<keyword evidence="3 4" id="KW-0119">Carbohydrate metabolism</keyword>
<dbReference type="InterPro" id="IPR029052">
    <property type="entry name" value="Metallo-depent_PP-like"/>
</dbReference>
<dbReference type="GO" id="GO:0042132">
    <property type="term" value="F:fructose 1,6-bisphosphate 1-phosphatase activity"/>
    <property type="evidence" value="ECO:0007669"/>
    <property type="project" value="UniProtKB-UniRule"/>
</dbReference>
<evidence type="ECO:0000256" key="4">
    <source>
        <dbReference type="HAMAP-Rule" id="MF_01854"/>
    </source>
</evidence>
<keyword evidence="1 4" id="KW-0378">Hydrolase</keyword>
<dbReference type="AlphaFoldDB" id="A0A938WVS1"/>
<dbReference type="GO" id="GO:0006094">
    <property type="term" value="P:gluconeogenesis"/>
    <property type="evidence" value="ECO:0007669"/>
    <property type="project" value="UniProtKB-UniRule"/>
</dbReference>
<comment type="caution">
    <text evidence="5">The sequence shown here is derived from an EMBL/GenBank/DDBJ whole genome shotgun (WGS) entry which is preliminary data.</text>
</comment>
<gene>
    <name evidence="4" type="primary">fbp</name>
    <name evidence="5" type="ORF">H6A34_11730</name>
</gene>
<dbReference type="PIRSF" id="PIRSF000906">
    <property type="entry name" value="FBPtase_Bacill"/>
    <property type="match status" value="1"/>
</dbReference>
<dbReference type="Proteomes" id="UP000706891">
    <property type="component" value="Unassembled WGS sequence"/>
</dbReference>
<dbReference type="Pfam" id="PF06874">
    <property type="entry name" value="FBPase_2"/>
    <property type="match status" value="1"/>
</dbReference>
<dbReference type="HAMAP" id="MF_01854">
    <property type="entry name" value="FBPase_class3"/>
    <property type="match status" value="1"/>
</dbReference>
<comment type="cofactor">
    <cofactor evidence="4">
        <name>Mn(2+)</name>
        <dbReference type="ChEBI" id="CHEBI:29035"/>
    </cofactor>
</comment>
<sequence length="683" mass="77634">MKTDFQETENDMRYLQLLSQSFPTIADASTEIINLQAILNLPKGTEHFLADLHGEYNSFRHVLKNASGNIKRKVNEIFGNELRESEKKELCTLIYYPEEKLELVKASEPELPDWYHITIHQLVRVCRDVSSKYTRSKVRKSLPEDFSYIIEELLHERTDDVDKAAYVKVIISTIISTGRADDFIIAIAHVIQRLAIDRLHVLGDVYDRGPGAHLIMDLLATYHNWDLQWGNHDILWMGACAGNDACICNVVRLSLRYANLTTLEEGYGINLVPLATFAVEHYGDDPCEEFIPKTGDGSGMDGKTRLLTAQMHKAITVLQFKVEGAVIRRHPEWNMDGRLLLGNIDYARGVCNIDGREYEMKSCRFPTVSPDDPYRLTPEEENLMTRLRHSFTVNEKLHKHIRVMLSHGSLYTVVNDNLLFHASVPLNADGTLKEVELYGGMKFSGRELMNRVDRVVRSAFQPDTEPQDKAFAIDYFLYLWCGRDSVLFDKSKMATFERYFLADKETYKEDKGNYFKLRDDGAVCDRILDAFGVCGNNRHIINGHVPVHAASGENPVKADGKLMVIDGGFSQAYHKETGIAGYTLVYHSRGFQLVQHEPFTGTEDAILRGSDIKSTTQIVEMSAHRMLVADTDIGRELKAQIADLEKLLYAYRHGFVKEGRLRSDYGKMKVTVAKNKGCTSRKK</sequence>
<name>A0A938WVS1_9BACT</name>
<protein>
    <recommendedName>
        <fullName evidence="4">Fructose-1,6-bisphosphatase class 3</fullName>
        <shortName evidence="4">FBPase class 3</shortName>
        <ecNumber evidence="4">3.1.3.11</ecNumber>
    </recommendedName>
    <alternativeName>
        <fullName evidence="4">D-fructose-1,6-bisphosphate 1-phosphohydrolase class 3</fullName>
    </alternativeName>
</protein>
<keyword evidence="6" id="KW-1185">Reference proteome</keyword>
<dbReference type="RefSeq" id="WP_021947143.1">
    <property type="nucleotide sequence ID" value="NZ_JACJJG010000092.1"/>
</dbReference>
<organism evidence="5 6">
    <name type="scientific">Marseilla massiliensis</name>
    <dbReference type="NCBI Taxonomy" id="1841864"/>
    <lineage>
        <taxon>Bacteria</taxon>
        <taxon>Pseudomonadati</taxon>
        <taxon>Bacteroidota</taxon>
        <taxon>Bacteroidia</taxon>
        <taxon>Bacteroidales</taxon>
        <taxon>Prevotellaceae</taxon>
        <taxon>Marseilla</taxon>
    </lineage>
</organism>
<accession>A0A938WVS1</accession>
<reference evidence="5" key="1">
    <citation type="submission" date="2020-08" db="EMBL/GenBank/DDBJ databases">
        <authorList>
            <person name="Cejkova D."/>
            <person name="Kubasova T."/>
            <person name="Jahodarova E."/>
            <person name="Rychlik I."/>
        </authorList>
    </citation>
    <scope>NUCLEOTIDE SEQUENCE</scope>
    <source>
        <strain evidence="5">An824</strain>
    </source>
</reference>
<dbReference type="EMBL" id="JACJJG010000092">
    <property type="protein sequence ID" value="MBM6674541.1"/>
    <property type="molecule type" value="Genomic_DNA"/>
</dbReference>
<reference evidence="5" key="2">
    <citation type="journal article" date="2021" name="Sci. Rep.">
        <title>The distribution of antibiotic resistance genes in chicken gut microbiota commensals.</title>
        <authorList>
            <person name="Juricova H."/>
            <person name="Matiasovicova J."/>
            <person name="Kubasova T."/>
            <person name="Cejkova D."/>
            <person name="Rychlik I."/>
        </authorList>
    </citation>
    <scope>NUCLEOTIDE SEQUENCE</scope>
    <source>
        <strain evidence="5">An824</strain>
    </source>
</reference>
<evidence type="ECO:0000313" key="5">
    <source>
        <dbReference type="EMBL" id="MBM6674541.1"/>
    </source>
</evidence>
<comment type="catalytic activity">
    <reaction evidence="4">
        <text>beta-D-fructose 1,6-bisphosphate + H2O = beta-D-fructose 6-phosphate + phosphate</text>
        <dbReference type="Rhea" id="RHEA:11064"/>
        <dbReference type="ChEBI" id="CHEBI:15377"/>
        <dbReference type="ChEBI" id="CHEBI:32966"/>
        <dbReference type="ChEBI" id="CHEBI:43474"/>
        <dbReference type="ChEBI" id="CHEBI:57634"/>
        <dbReference type="EC" id="3.1.3.11"/>
    </reaction>
</comment>
<dbReference type="Gene3D" id="3.60.21.10">
    <property type="match status" value="1"/>
</dbReference>
<evidence type="ECO:0000256" key="2">
    <source>
        <dbReference type="ARBA" id="ARBA00023211"/>
    </source>
</evidence>
<dbReference type="SUPFAM" id="SSF56300">
    <property type="entry name" value="Metallo-dependent phosphatases"/>
    <property type="match status" value="1"/>
</dbReference>
<dbReference type="InterPro" id="IPR009164">
    <property type="entry name" value="FBPtase_class3"/>
</dbReference>
<comment type="pathway">
    <text evidence="4">Carbohydrate biosynthesis; gluconeogenesis.</text>
</comment>
<evidence type="ECO:0000256" key="1">
    <source>
        <dbReference type="ARBA" id="ARBA00022801"/>
    </source>
</evidence>
<proteinExistence type="inferred from homology"/>